<name>A0A392P9N1_9FABA</name>
<sequence>MAQHQRLVAVEESRATRLSRSSRPRRSPTPERSRSISRSRSPRPRRRNERPPSPRRHDTSPRNYPRHGNRPLRYSPRRNSPRRNSPPPRRNRRHSPGEEEHPRGPLLRRIMEVPLPVGMEKPPAMDTYDESTDPDDHIENVEAVLDYRGVRGSIKCKLFPTKLRKGAMAWYKSLPPGSIDSWTELCRL</sequence>
<evidence type="ECO:0000256" key="1">
    <source>
        <dbReference type="SAM" id="MobiDB-lite"/>
    </source>
</evidence>
<feature type="region of interest" description="Disordered" evidence="1">
    <location>
        <begin position="1"/>
        <end position="104"/>
    </location>
</feature>
<proteinExistence type="predicted"/>
<evidence type="ECO:0000313" key="3">
    <source>
        <dbReference type="Proteomes" id="UP000265520"/>
    </source>
</evidence>
<keyword evidence="3" id="KW-1185">Reference proteome</keyword>
<feature type="non-terminal residue" evidence="2">
    <location>
        <position position="188"/>
    </location>
</feature>
<feature type="compositionally biased region" description="Basic residues" evidence="1">
    <location>
        <begin position="64"/>
        <end position="81"/>
    </location>
</feature>
<feature type="compositionally biased region" description="Basic residues" evidence="1">
    <location>
        <begin position="35"/>
        <end position="48"/>
    </location>
</feature>
<feature type="compositionally biased region" description="Basic and acidic residues" evidence="1">
    <location>
        <begin position="49"/>
        <end position="60"/>
    </location>
</feature>
<dbReference type="PANTHER" id="PTHR33223">
    <property type="entry name" value="CCHC-TYPE DOMAIN-CONTAINING PROTEIN"/>
    <property type="match status" value="1"/>
</dbReference>
<comment type="caution">
    <text evidence="2">The sequence shown here is derived from an EMBL/GenBank/DDBJ whole genome shotgun (WGS) entry which is preliminary data.</text>
</comment>
<protein>
    <recommendedName>
        <fullName evidence="4">Retrotransposon gag domain-containing protein</fullName>
    </recommendedName>
</protein>
<dbReference type="AlphaFoldDB" id="A0A392P9N1"/>
<dbReference type="PANTHER" id="PTHR33223:SF10">
    <property type="entry name" value="AMINOTRANSFERASE-LIKE PLANT MOBILE DOMAIN-CONTAINING PROTEIN"/>
    <property type="match status" value="1"/>
</dbReference>
<evidence type="ECO:0008006" key="4">
    <source>
        <dbReference type="Google" id="ProtNLM"/>
    </source>
</evidence>
<evidence type="ECO:0000313" key="2">
    <source>
        <dbReference type="EMBL" id="MCI08447.1"/>
    </source>
</evidence>
<organism evidence="2 3">
    <name type="scientific">Trifolium medium</name>
    <dbReference type="NCBI Taxonomy" id="97028"/>
    <lineage>
        <taxon>Eukaryota</taxon>
        <taxon>Viridiplantae</taxon>
        <taxon>Streptophyta</taxon>
        <taxon>Embryophyta</taxon>
        <taxon>Tracheophyta</taxon>
        <taxon>Spermatophyta</taxon>
        <taxon>Magnoliopsida</taxon>
        <taxon>eudicotyledons</taxon>
        <taxon>Gunneridae</taxon>
        <taxon>Pentapetalae</taxon>
        <taxon>rosids</taxon>
        <taxon>fabids</taxon>
        <taxon>Fabales</taxon>
        <taxon>Fabaceae</taxon>
        <taxon>Papilionoideae</taxon>
        <taxon>50 kb inversion clade</taxon>
        <taxon>NPAAA clade</taxon>
        <taxon>Hologalegina</taxon>
        <taxon>IRL clade</taxon>
        <taxon>Trifolieae</taxon>
        <taxon>Trifolium</taxon>
    </lineage>
</organism>
<reference evidence="2 3" key="1">
    <citation type="journal article" date="2018" name="Front. Plant Sci.">
        <title>Red Clover (Trifolium pratense) and Zigzag Clover (T. medium) - A Picture of Genomic Similarities and Differences.</title>
        <authorList>
            <person name="Dluhosova J."/>
            <person name="Istvanek J."/>
            <person name="Nedelnik J."/>
            <person name="Repkova J."/>
        </authorList>
    </citation>
    <scope>NUCLEOTIDE SEQUENCE [LARGE SCALE GENOMIC DNA]</scope>
    <source>
        <strain evidence="3">cv. 10/8</strain>
        <tissue evidence="2">Leaf</tissue>
    </source>
</reference>
<accession>A0A392P9N1</accession>
<dbReference type="EMBL" id="LXQA010069059">
    <property type="protein sequence ID" value="MCI08447.1"/>
    <property type="molecule type" value="Genomic_DNA"/>
</dbReference>
<dbReference type="Proteomes" id="UP000265520">
    <property type="component" value="Unassembled WGS sequence"/>
</dbReference>